<evidence type="ECO:0000313" key="2">
    <source>
        <dbReference type="Proteomes" id="UP000002489"/>
    </source>
</evidence>
<reference evidence="1" key="2">
    <citation type="submission" date="2025-08" db="UniProtKB">
        <authorList>
            <consortium name="EnsemblFungi"/>
        </authorList>
    </citation>
    <scope>IDENTIFICATION</scope>
    <source>
        <strain evidence="1">4287 / CBS 123668 / FGSC 9935 / NRRL 34936</strain>
    </source>
</reference>
<dbReference type="AlphaFoldDB" id="A0A0D2XL01"/>
<reference evidence="2" key="1">
    <citation type="journal article" date="2012" name="Mol. Plant Microbe Interact.">
        <title>A highly conserved effector in Fusarium oxysporum is required for full virulence on Arabidopsis.</title>
        <authorList>
            <person name="Thatcher L.F."/>
            <person name="Gardiner D.M."/>
            <person name="Kazan K."/>
            <person name="Manners J."/>
        </authorList>
    </citation>
    <scope>NUCLEOTIDE SEQUENCE [LARGE SCALE GENOMIC DNA]</scope>
    <source>
        <strain evidence="2">Fo5176</strain>
    </source>
</reference>
<dbReference type="InterPro" id="IPR002818">
    <property type="entry name" value="DJ-1/PfpI"/>
</dbReference>
<accession>A0A0D2XL01</accession>
<organism evidence="1 2">
    <name type="scientific">Fusarium oxysporum (strain Fo5176)</name>
    <name type="common">Fusarium vascular wilt</name>
    <dbReference type="NCBI Taxonomy" id="660025"/>
    <lineage>
        <taxon>Eukaryota</taxon>
        <taxon>Fungi</taxon>
        <taxon>Dikarya</taxon>
        <taxon>Ascomycota</taxon>
        <taxon>Pezizomycotina</taxon>
        <taxon>Sordariomycetes</taxon>
        <taxon>Hypocreomycetidae</taxon>
        <taxon>Hypocreales</taxon>
        <taxon>Nectriaceae</taxon>
        <taxon>Fusarium</taxon>
        <taxon>Fusarium oxysporum species complex</taxon>
    </lineage>
</organism>
<dbReference type="PANTHER" id="PTHR43130:SF7">
    <property type="entry name" value="DJ-1_PFPI DOMAIN-CONTAINING PROTEIN"/>
    <property type="match status" value="1"/>
</dbReference>
<dbReference type="InterPro" id="IPR052158">
    <property type="entry name" value="INH-QAR"/>
</dbReference>
<gene>
    <name evidence="1" type="primary">28946658</name>
</gene>
<sequence length="234" mass="25797">MAPLQFGTLVFDYQAIDVFGPTDLLHSASKSYMQATASIRKVEEDTIIRAPEFVFHHIGVTLDPVSLESSSISILPTTTVDQCPELDILLLGGPNSEIDLRPKLRDLVRRHVAAGKRLFTTCTGAAVAASTGVLDGKTATVNHATIPLMKKMYPRVSWTDEKKWIIDGNIWTAGGAVAGMDMFSHWLKESFGFDVLVQGAYLLDYEPRNVDGVLDVIPKRYDENGKQICTHVFT</sequence>
<dbReference type="InterPro" id="IPR029062">
    <property type="entry name" value="Class_I_gatase-like"/>
</dbReference>
<protein>
    <submittedName>
        <fullName evidence="1">Uncharacterized protein</fullName>
    </submittedName>
</protein>
<evidence type="ECO:0000313" key="1">
    <source>
        <dbReference type="EnsemblFungi" id="FOXG_04625P0"/>
    </source>
</evidence>
<dbReference type="Gene3D" id="3.40.50.880">
    <property type="match status" value="1"/>
</dbReference>
<dbReference type="VEuPathDB" id="FungiDB:FOXG_04625"/>
<dbReference type="PANTHER" id="PTHR43130">
    <property type="entry name" value="ARAC-FAMILY TRANSCRIPTIONAL REGULATOR"/>
    <property type="match status" value="1"/>
</dbReference>
<dbReference type="EnsemblFungi" id="FOXG_04625T0">
    <property type="protein sequence ID" value="FOXG_04625P0"/>
    <property type="gene ID" value="FOXG_04625"/>
</dbReference>
<dbReference type="SUPFAM" id="SSF52317">
    <property type="entry name" value="Class I glutamine amidotransferase-like"/>
    <property type="match status" value="1"/>
</dbReference>
<name>A0A0D2XL01_FUSOF</name>
<dbReference type="Pfam" id="PF01965">
    <property type="entry name" value="DJ-1_PfpI"/>
    <property type="match status" value="1"/>
</dbReference>
<dbReference type="Proteomes" id="UP000002489">
    <property type="component" value="Unassembled WGS sequence"/>
</dbReference>
<proteinExistence type="predicted"/>